<reference evidence="2" key="1">
    <citation type="submission" date="2020-01" db="EMBL/GenBank/DDBJ databases">
        <authorList>
            <person name="Rat A."/>
        </authorList>
    </citation>
    <scope>NUCLEOTIDE SEQUENCE</scope>
    <source>
        <strain evidence="2">LMG 31228</strain>
    </source>
</reference>
<sequence>MPPFHPRLADLPREIAVFPLPGAVLLPQGRLPLNIFEPRYLAMTLDSLARGRVFGMVQPDPRAPRGETGPGLYRVGCLGRLSSFSETEDGRLLITLTGVIRYRIVEELPLASGGYRRVRAEYGDFAADLDLACDAPGLDREELLSALRPYFRARGIEANWDAVEQAADAMLVTTLAMVCPFEVPEKQALLEVPDACERARMLVALMRMGAAANAAPPEGRPS</sequence>
<name>A0A9X9XGU2_9PROT</name>
<protein>
    <submittedName>
        <fullName evidence="2">Peptidase S16</fullName>
    </submittedName>
</protein>
<dbReference type="Pfam" id="PF02190">
    <property type="entry name" value="LON_substr_bdg"/>
    <property type="match status" value="1"/>
</dbReference>
<accession>A0A9X9XGU2</accession>
<proteinExistence type="predicted"/>
<evidence type="ECO:0000313" key="3">
    <source>
        <dbReference type="Proteomes" id="UP001138709"/>
    </source>
</evidence>
<evidence type="ECO:0000259" key="1">
    <source>
        <dbReference type="PROSITE" id="PS51787"/>
    </source>
</evidence>
<comment type="caution">
    <text evidence="2">The sequence shown here is derived from an EMBL/GenBank/DDBJ whole genome shotgun (WGS) entry which is preliminary data.</text>
</comment>
<gene>
    <name evidence="2" type="ORF">GXW74_20725</name>
</gene>
<dbReference type="PROSITE" id="PS51787">
    <property type="entry name" value="LON_N"/>
    <property type="match status" value="1"/>
</dbReference>
<feature type="domain" description="Lon N-terminal" evidence="1">
    <location>
        <begin position="15"/>
        <end position="210"/>
    </location>
</feature>
<organism evidence="2 3">
    <name type="scientific">Neoroseomonas eburnea</name>
    <dbReference type="NCBI Taxonomy" id="1346889"/>
    <lineage>
        <taxon>Bacteria</taxon>
        <taxon>Pseudomonadati</taxon>
        <taxon>Pseudomonadota</taxon>
        <taxon>Alphaproteobacteria</taxon>
        <taxon>Acetobacterales</taxon>
        <taxon>Acetobacteraceae</taxon>
        <taxon>Neoroseomonas</taxon>
    </lineage>
</organism>
<keyword evidence="3" id="KW-1185">Reference proteome</keyword>
<dbReference type="InterPro" id="IPR046336">
    <property type="entry name" value="Lon_prtase_N_sf"/>
</dbReference>
<dbReference type="RefSeq" id="WP_211848464.1">
    <property type="nucleotide sequence ID" value="NZ_JAAEDL010000024.1"/>
</dbReference>
<dbReference type="PANTHER" id="PTHR46732:SF8">
    <property type="entry name" value="ATP-DEPENDENT PROTEASE LA (LON) DOMAIN PROTEIN"/>
    <property type="match status" value="1"/>
</dbReference>
<dbReference type="SMART" id="SM00464">
    <property type="entry name" value="LON"/>
    <property type="match status" value="1"/>
</dbReference>
<dbReference type="EMBL" id="JAAEDL010000024">
    <property type="protein sequence ID" value="MBR0682928.1"/>
    <property type="molecule type" value="Genomic_DNA"/>
</dbReference>
<dbReference type="Gene3D" id="2.30.130.40">
    <property type="entry name" value="LON domain-like"/>
    <property type="match status" value="1"/>
</dbReference>
<reference evidence="2" key="2">
    <citation type="journal article" date="2021" name="Syst. Appl. Microbiol.">
        <title>Roseomonas hellenica sp. nov., isolated from roots of wild-growing Alkanna tinctoria.</title>
        <authorList>
            <person name="Rat A."/>
            <person name="Naranjo H.D."/>
            <person name="Lebbe L."/>
            <person name="Cnockaert M."/>
            <person name="Krigas N."/>
            <person name="Grigoriadou K."/>
            <person name="Maloupa E."/>
            <person name="Willems A."/>
        </authorList>
    </citation>
    <scope>NUCLEOTIDE SEQUENCE</scope>
    <source>
        <strain evidence="2">LMG 31228</strain>
    </source>
</reference>
<dbReference type="SUPFAM" id="SSF88697">
    <property type="entry name" value="PUA domain-like"/>
    <property type="match status" value="1"/>
</dbReference>
<dbReference type="InterPro" id="IPR003111">
    <property type="entry name" value="Lon_prtase_N"/>
</dbReference>
<evidence type="ECO:0000313" key="2">
    <source>
        <dbReference type="EMBL" id="MBR0682928.1"/>
    </source>
</evidence>
<dbReference type="InterPro" id="IPR015947">
    <property type="entry name" value="PUA-like_sf"/>
</dbReference>
<dbReference type="AlphaFoldDB" id="A0A9X9XGU2"/>
<dbReference type="Proteomes" id="UP001138709">
    <property type="component" value="Unassembled WGS sequence"/>
</dbReference>
<dbReference type="PANTHER" id="PTHR46732">
    <property type="entry name" value="ATP-DEPENDENT PROTEASE LA (LON) DOMAIN PROTEIN"/>
    <property type="match status" value="1"/>
</dbReference>